<dbReference type="PANTHER" id="PTHR31865:SF1">
    <property type="entry name" value="INSERTASE, PUTATIVE (DUF1685)-RELATED"/>
    <property type="match status" value="1"/>
</dbReference>
<dbReference type="AlphaFoldDB" id="A0A6A6L1Q8"/>
<name>A0A6A6L1Q8_HEVBR</name>
<evidence type="ECO:0008006" key="4">
    <source>
        <dbReference type="Google" id="ProtNLM"/>
    </source>
</evidence>
<evidence type="ECO:0000256" key="1">
    <source>
        <dbReference type="SAM" id="MobiDB-lite"/>
    </source>
</evidence>
<dbReference type="InterPro" id="IPR012881">
    <property type="entry name" value="DUF1685"/>
</dbReference>
<evidence type="ECO:0000313" key="3">
    <source>
        <dbReference type="Proteomes" id="UP000467840"/>
    </source>
</evidence>
<feature type="region of interest" description="Disordered" evidence="1">
    <location>
        <begin position="293"/>
        <end position="319"/>
    </location>
</feature>
<comment type="caution">
    <text evidence="2">The sequence shown here is derived from an EMBL/GenBank/DDBJ whole genome shotgun (WGS) entry which is preliminary data.</text>
</comment>
<dbReference type="EMBL" id="JAAGAX010000013">
    <property type="protein sequence ID" value="KAF2295241.1"/>
    <property type="molecule type" value="Genomic_DNA"/>
</dbReference>
<gene>
    <name evidence="2" type="ORF">GH714_032268</name>
</gene>
<evidence type="ECO:0000313" key="2">
    <source>
        <dbReference type="EMBL" id="KAF2295241.1"/>
    </source>
</evidence>
<dbReference type="Pfam" id="PF07939">
    <property type="entry name" value="DUF1685"/>
    <property type="match status" value="1"/>
</dbReference>
<protein>
    <recommendedName>
        <fullName evidence="4">Reverse transcriptase Ty1/copia-type domain-containing protein</fullName>
    </recommendedName>
</protein>
<accession>A0A6A6L1Q8</accession>
<keyword evidence="3" id="KW-1185">Reference proteome</keyword>
<dbReference type="Proteomes" id="UP000467840">
    <property type="component" value="Chromosome 7"/>
</dbReference>
<proteinExistence type="predicted"/>
<organism evidence="2 3">
    <name type="scientific">Hevea brasiliensis</name>
    <name type="common">Para rubber tree</name>
    <name type="synonym">Siphonia brasiliensis</name>
    <dbReference type="NCBI Taxonomy" id="3981"/>
    <lineage>
        <taxon>Eukaryota</taxon>
        <taxon>Viridiplantae</taxon>
        <taxon>Streptophyta</taxon>
        <taxon>Embryophyta</taxon>
        <taxon>Tracheophyta</taxon>
        <taxon>Spermatophyta</taxon>
        <taxon>Magnoliopsida</taxon>
        <taxon>eudicotyledons</taxon>
        <taxon>Gunneridae</taxon>
        <taxon>Pentapetalae</taxon>
        <taxon>rosids</taxon>
        <taxon>fabids</taxon>
        <taxon>Malpighiales</taxon>
        <taxon>Euphorbiaceae</taxon>
        <taxon>Crotonoideae</taxon>
        <taxon>Micrandreae</taxon>
        <taxon>Hevea</taxon>
    </lineage>
</organism>
<feature type="region of interest" description="Disordered" evidence="1">
    <location>
        <begin position="149"/>
        <end position="195"/>
    </location>
</feature>
<dbReference type="PANTHER" id="PTHR31865">
    <property type="entry name" value="OSJNBA0071G03.3 PROTEIN"/>
    <property type="match status" value="1"/>
</dbReference>
<dbReference type="CDD" id="cd09272">
    <property type="entry name" value="RNase_HI_RT_Ty1"/>
    <property type="match status" value="1"/>
</dbReference>
<sequence>MHSPTKHHFGAAKRILQYIAGTMEYGIWYSQKSECKLFGYMDSDWAACQAVWLRRLLVDFGQEQKSATEIFCDNSAAIAMAKNPAFHGRTKHIDWRHHFIHDLVTDSEIALKFCSTNEQVAAILTKALSYEKHAYFISQLGVSIALSSPPGEVLRPPPHSPSSGAVPMSLPQCHAPPLPPAQQPLPPPTVQQQQLLGPSPSLYKQHSWSPDIYRDEAWLRRKGNCKNRRSKSVTDEDLDELKGCIELGFGFDSPEVDQRLSDTLPALGLYHAVNKHYYDTLFKSVTATTTSSLSTASDCDSPSPLGSPHAIFGPGDNPQTMKTRLRQWAQVVACSVRQCSSSS</sequence>
<reference evidence="2 3" key="1">
    <citation type="journal article" date="2020" name="Mol. Plant">
        <title>The Chromosome-Based Rubber Tree Genome Provides New Insights into Spurge Genome Evolution and Rubber Biosynthesis.</title>
        <authorList>
            <person name="Liu J."/>
            <person name="Shi C."/>
            <person name="Shi C.C."/>
            <person name="Li W."/>
            <person name="Zhang Q.J."/>
            <person name="Zhang Y."/>
            <person name="Li K."/>
            <person name="Lu H.F."/>
            <person name="Shi C."/>
            <person name="Zhu S.T."/>
            <person name="Xiao Z.Y."/>
            <person name="Nan H."/>
            <person name="Yue Y."/>
            <person name="Zhu X.G."/>
            <person name="Wu Y."/>
            <person name="Hong X.N."/>
            <person name="Fan G.Y."/>
            <person name="Tong Y."/>
            <person name="Zhang D."/>
            <person name="Mao C.L."/>
            <person name="Liu Y.L."/>
            <person name="Hao S.J."/>
            <person name="Liu W.Q."/>
            <person name="Lv M.Q."/>
            <person name="Zhang H.B."/>
            <person name="Liu Y."/>
            <person name="Hu-Tang G.R."/>
            <person name="Wang J.P."/>
            <person name="Wang J.H."/>
            <person name="Sun Y.H."/>
            <person name="Ni S.B."/>
            <person name="Chen W.B."/>
            <person name="Zhang X.C."/>
            <person name="Jiao Y.N."/>
            <person name="Eichler E.E."/>
            <person name="Li G.H."/>
            <person name="Liu X."/>
            <person name="Gao L.Z."/>
        </authorList>
    </citation>
    <scope>NUCLEOTIDE SEQUENCE [LARGE SCALE GENOMIC DNA]</scope>
    <source>
        <strain evidence="3">cv. GT1</strain>
        <tissue evidence="2">Leaf</tissue>
    </source>
</reference>
<feature type="compositionally biased region" description="Pro residues" evidence="1">
    <location>
        <begin position="174"/>
        <end position="189"/>
    </location>
</feature>